<reference evidence="1" key="2">
    <citation type="submission" date="2019-01" db="UniProtKB">
        <authorList>
            <consortium name="EnsemblPlants"/>
        </authorList>
    </citation>
    <scope>IDENTIFICATION</scope>
    <source>
        <strain evidence="1">cv. Heinz 1706</strain>
    </source>
</reference>
<reference evidence="1" key="1">
    <citation type="journal article" date="2012" name="Nature">
        <title>The tomato genome sequence provides insights into fleshy fruit evolution.</title>
        <authorList>
            <consortium name="Tomato Genome Consortium"/>
        </authorList>
    </citation>
    <scope>NUCLEOTIDE SEQUENCE [LARGE SCALE GENOMIC DNA]</scope>
    <source>
        <strain evidence="1">cv. Heinz 1706</strain>
    </source>
</reference>
<evidence type="ECO:0000313" key="2">
    <source>
        <dbReference type="Proteomes" id="UP000004994"/>
    </source>
</evidence>
<evidence type="ECO:0000313" key="1">
    <source>
        <dbReference type="EnsemblPlants" id="Solyc05g007585.1.1"/>
    </source>
</evidence>
<accession>A0A3Q7GDN2</accession>
<name>A0A3Q7GDN2_SOLLC</name>
<organism evidence="1">
    <name type="scientific">Solanum lycopersicum</name>
    <name type="common">Tomato</name>
    <name type="synonym">Lycopersicon esculentum</name>
    <dbReference type="NCBI Taxonomy" id="4081"/>
    <lineage>
        <taxon>Eukaryota</taxon>
        <taxon>Viridiplantae</taxon>
        <taxon>Streptophyta</taxon>
        <taxon>Embryophyta</taxon>
        <taxon>Tracheophyta</taxon>
        <taxon>Spermatophyta</taxon>
        <taxon>Magnoliopsida</taxon>
        <taxon>eudicotyledons</taxon>
        <taxon>Gunneridae</taxon>
        <taxon>Pentapetalae</taxon>
        <taxon>asterids</taxon>
        <taxon>lamiids</taxon>
        <taxon>Solanales</taxon>
        <taxon>Solanaceae</taxon>
        <taxon>Solanoideae</taxon>
        <taxon>Solaneae</taxon>
        <taxon>Solanum</taxon>
        <taxon>Solanum subgen. Lycopersicon</taxon>
    </lineage>
</organism>
<keyword evidence="2" id="KW-1185">Reference proteome</keyword>
<dbReference type="AlphaFoldDB" id="A0A3Q7GDN2"/>
<sequence length="102" mass="11159">MQITGIEISSNVYHIYIHIANSMSTIDENEIYAFISTHLNKLFYSNNFFIRIQRKSVVEHNGGVAGTEIGGEERPGYVLENDCGGGCGVIDDGDFLDVGGVD</sequence>
<dbReference type="InParanoid" id="A0A3Q7GDN2"/>
<protein>
    <submittedName>
        <fullName evidence="1">Uncharacterized protein</fullName>
    </submittedName>
</protein>
<dbReference type="Gramene" id="Solyc05g007585.1.1">
    <property type="protein sequence ID" value="Solyc05g007585.1.1"/>
    <property type="gene ID" value="Solyc05g007585.1"/>
</dbReference>
<dbReference type="EnsemblPlants" id="Solyc05g007585.1.1">
    <property type="protein sequence ID" value="Solyc05g007585.1.1"/>
    <property type="gene ID" value="Solyc05g007585.1"/>
</dbReference>
<dbReference type="Proteomes" id="UP000004994">
    <property type="component" value="Chromosome 5"/>
</dbReference>
<proteinExistence type="predicted"/>